<dbReference type="STRING" id="698738.OLEAN_C04230"/>
<organism evidence="2 3">
    <name type="scientific">Oleispira antarctica RB-8</name>
    <dbReference type="NCBI Taxonomy" id="698738"/>
    <lineage>
        <taxon>Bacteria</taxon>
        <taxon>Pseudomonadati</taxon>
        <taxon>Pseudomonadota</taxon>
        <taxon>Gammaproteobacteria</taxon>
        <taxon>Oceanospirillales</taxon>
        <taxon>Oceanospirillaceae</taxon>
        <taxon>Oleispira</taxon>
    </lineage>
</organism>
<evidence type="ECO:0000313" key="3">
    <source>
        <dbReference type="Proteomes" id="UP000032749"/>
    </source>
</evidence>
<keyword evidence="3" id="KW-1185">Reference proteome</keyword>
<dbReference type="EMBL" id="FO203512">
    <property type="protein sequence ID" value="CCK74599.1"/>
    <property type="molecule type" value="Genomic_DNA"/>
</dbReference>
<dbReference type="HOGENOM" id="CLU_1720481_0_0_6"/>
<evidence type="ECO:0000259" key="1">
    <source>
        <dbReference type="Pfam" id="PF08534"/>
    </source>
</evidence>
<protein>
    <recommendedName>
        <fullName evidence="1">Redoxin domain-containing protein</fullName>
    </recommendedName>
</protein>
<dbReference type="GO" id="GO:0016491">
    <property type="term" value="F:oxidoreductase activity"/>
    <property type="evidence" value="ECO:0007669"/>
    <property type="project" value="InterPro"/>
</dbReference>
<dbReference type="InterPro" id="IPR036249">
    <property type="entry name" value="Thioredoxin-like_sf"/>
</dbReference>
<feature type="domain" description="Redoxin" evidence="1">
    <location>
        <begin position="25"/>
        <end position="131"/>
    </location>
</feature>
<sequence>MEDLTPDSKDLRSGDSKTSENFIATTTLNETITLEDELLTNDAVVLYFTMWCPLCDNHMNHIKNHVIENYRNVHFYMVDYVSANLSQSRSLQRSNGYTGLEILVDNKQSLLKQYSATMASVIVINDQKQIILNEDYKNGARLINVLDNLGRD</sequence>
<evidence type="ECO:0000313" key="2">
    <source>
        <dbReference type="EMBL" id="CCK74599.1"/>
    </source>
</evidence>
<dbReference type="InterPro" id="IPR013740">
    <property type="entry name" value="Redoxin"/>
</dbReference>
<proteinExistence type="predicted"/>
<dbReference type="SUPFAM" id="SSF52833">
    <property type="entry name" value="Thioredoxin-like"/>
    <property type="match status" value="1"/>
</dbReference>
<name>R4YR75_OLEAN</name>
<dbReference type="Proteomes" id="UP000032749">
    <property type="component" value="Chromosome"/>
</dbReference>
<accession>R4YR75</accession>
<gene>
    <name evidence="2" type="ORF">OLEAN_C04230</name>
</gene>
<reference evidence="2 3" key="1">
    <citation type="journal article" date="2013" name="Nat. Commun.">
        <title>Genome sequence and functional genomic analysis of the oil-degrading bacterium Oleispira antarctica.</title>
        <authorList>
            <person name="Kube M."/>
            <person name="Chernikova T.N."/>
            <person name="Al-Ramahi Y."/>
            <person name="Beloqui A."/>
            <person name="Lopez-Cortez N."/>
            <person name="Guazzaroni M.E."/>
            <person name="Heipieper H.J."/>
            <person name="Klages S."/>
            <person name="Kotsyurbenko O.R."/>
            <person name="Langer I."/>
            <person name="Nechitaylo T.Y."/>
            <person name="Lunsdorf H."/>
            <person name="Fernandez M."/>
            <person name="Juarez S."/>
            <person name="Ciordia S."/>
            <person name="Singer A."/>
            <person name="Kagan O."/>
            <person name="Egorova O."/>
            <person name="Petit P.A."/>
            <person name="Stogios P."/>
            <person name="Kim Y."/>
            <person name="Tchigvintsev A."/>
            <person name="Flick R."/>
            <person name="Denaro R."/>
            <person name="Genovese M."/>
            <person name="Albar J.P."/>
            <person name="Reva O.N."/>
            <person name="Martinez-Gomariz M."/>
            <person name="Tran H."/>
            <person name="Ferrer M."/>
            <person name="Savchenko A."/>
            <person name="Yakunin A.F."/>
            <person name="Yakimov M.M."/>
            <person name="Golyshina O.V."/>
            <person name="Reinhardt R."/>
            <person name="Golyshin P.N."/>
        </authorList>
    </citation>
    <scope>NUCLEOTIDE SEQUENCE [LARGE SCALE GENOMIC DNA]</scope>
</reference>
<dbReference type="AlphaFoldDB" id="R4YR75"/>
<dbReference type="Gene3D" id="3.40.30.10">
    <property type="entry name" value="Glutaredoxin"/>
    <property type="match status" value="1"/>
</dbReference>
<dbReference type="KEGG" id="oai:OLEAN_C04230"/>
<dbReference type="Pfam" id="PF08534">
    <property type="entry name" value="Redoxin"/>
    <property type="match status" value="1"/>
</dbReference>